<comment type="caution">
    <text evidence="1">The sequence shown here is derived from an EMBL/GenBank/DDBJ whole genome shotgun (WGS) entry which is preliminary data.</text>
</comment>
<accession>A0A5B7ILI4</accession>
<proteinExistence type="predicted"/>
<gene>
    <name evidence="1" type="ORF">E2C01_081175</name>
</gene>
<protein>
    <submittedName>
        <fullName evidence="1">Uncharacterized protein</fullName>
    </submittedName>
</protein>
<sequence length="108" mass="12278">MLSRSICIKASCSRQVCSARLSETRRSGCAVFVPRQMKRIQTLSQLQYSTPTHYPVTPTNRGSTKLPSILHISTGRSELSIHFTLHSPRHSQQPLQLHPKHHTFLYQA</sequence>
<dbReference type="AlphaFoldDB" id="A0A5B7ILI4"/>
<evidence type="ECO:0000313" key="1">
    <source>
        <dbReference type="EMBL" id="MPC86351.1"/>
    </source>
</evidence>
<name>A0A5B7ILI4_PORTR</name>
<reference evidence="1 2" key="1">
    <citation type="submission" date="2019-05" db="EMBL/GenBank/DDBJ databases">
        <title>Another draft genome of Portunus trituberculatus and its Hox gene families provides insights of decapod evolution.</title>
        <authorList>
            <person name="Jeong J.-H."/>
            <person name="Song I."/>
            <person name="Kim S."/>
            <person name="Choi T."/>
            <person name="Kim D."/>
            <person name="Ryu S."/>
            <person name="Kim W."/>
        </authorList>
    </citation>
    <scope>NUCLEOTIDE SEQUENCE [LARGE SCALE GENOMIC DNA]</scope>
    <source>
        <tissue evidence="1">Muscle</tissue>
    </source>
</reference>
<evidence type="ECO:0000313" key="2">
    <source>
        <dbReference type="Proteomes" id="UP000324222"/>
    </source>
</evidence>
<organism evidence="1 2">
    <name type="scientific">Portunus trituberculatus</name>
    <name type="common">Swimming crab</name>
    <name type="synonym">Neptunus trituberculatus</name>
    <dbReference type="NCBI Taxonomy" id="210409"/>
    <lineage>
        <taxon>Eukaryota</taxon>
        <taxon>Metazoa</taxon>
        <taxon>Ecdysozoa</taxon>
        <taxon>Arthropoda</taxon>
        <taxon>Crustacea</taxon>
        <taxon>Multicrustacea</taxon>
        <taxon>Malacostraca</taxon>
        <taxon>Eumalacostraca</taxon>
        <taxon>Eucarida</taxon>
        <taxon>Decapoda</taxon>
        <taxon>Pleocyemata</taxon>
        <taxon>Brachyura</taxon>
        <taxon>Eubrachyura</taxon>
        <taxon>Portunoidea</taxon>
        <taxon>Portunidae</taxon>
        <taxon>Portuninae</taxon>
        <taxon>Portunus</taxon>
    </lineage>
</organism>
<dbReference type="EMBL" id="VSRR010071201">
    <property type="protein sequence ID" value="MPC86351.1"/>
    <property type="molecule type" value="Genomic_DNA"/>
</dbReference>
<dbReference type="Proteomes" id="UP000324222">
    <property type="component" value="Unassembled WGS sequence"/>
</dbReference>
<keyword evidence="2" id="KW-1185">Reference proteome</keyword>